<evidence type="ECO:0000256" key="1">
    <source>
        <dbReference type="ARBA" id="ARBA00004308"/>
    </source>
</evidence>
<dbReference type="GeneID" id="68109598"/>
<sequence length="208" mass="23748">MADHDALFKILIIGDMGVGKSCILLRFSENQFNVSHVSTIGVDFKIKNMEKKGKKVKLQIWDTAGQERFRTITTSYYKGAQGVIMVYDITQRKSFENLNLWLNDVKQYADPNVSLILVGNKVDLEDQRQVTESEANEWAKRVGIQTCLQTSAKDSVNVDQAFEKMVDHIFEHSFENSLTTNKTNSTVKINDQQQQQVVKKPSKRCLIL</sequence>
<dbReference type="SUPFAM" id="SSF52540">
    <property type="entry name" value="P-loop containing nucleoside triphosphate hydrolases"/>
    <property type="match status" value="1"/>
</dbReference>
<dbReference type="PROSITE" id="PS51417">
    <property type="entry name" value="ARF"/>
    <property type="match status" value="1"/>
</dbReference>
<dbReference type="InterPro" id="IPR050305">
    <property type="entry name" value="Small_GTPase_Rab"/>
</dbReference>
<dbReference type="SMART" id="SM00176">
    <property type="entry name" value="RAN"/>
    <property type="match status" value="1"/>
</dbReference>
<dbReference type="PROSITE" id="PS51421">
    <property type="entry name" value="RAS"/>
    <property type="match status" value="1"/>
</dbReference>
<evidence type="ECO:0000256" key="3">
    <source>
        <dbReference type="ARBA" id="ARBA00022741"/>
    </source>
</evidence>
<dbReference type="Pfam" id="PF00071">
    <property type="entry name" value="Ras"/>
    <property type="match status" value="1"/>
</dbReference>
<dbReference type="VEuPathDB" id="AmoebaDB:NfTy_042100"/>
<evidence type="ECO:0000256" key="4">
    <source>
        <dbReference type="ARBA" id="ARBA00023134"/>
    </source>
</evidence>
<dbReference type="InterPro" id="IPR001806">
    <property type="entry name" value="Small_GTPase"/>
</dbReference>
<dbReference type="PANTHER" id="PTHR47980">
    <property type="entry name" value="LD44762P"/>
    <property type="match status" value="1"/>
</dbReference>
<dbReference type="PRINTS" id="PR00449">
    <property type="entry name" value="RASTRNSFRMNG"/>
</dbReference>
<comment type="caution">
    <text evidence="7">The sequence shown here is derived from an EMBL/GenBank/DDBJ whole genome shotgun (WGS) entry which is preliminary data.</text>
</comment>
<keyword evidence="6" id="KW-0449">Lipoprotein</keyword>
<dbReference type="SMART" id="SM00175">
    <property type="entry name" value="RAB"/>
    <property type="match status" value="1"/>
</dbReference>
<dbReference type="OMA" id="FVNIRDW"/>
<name>A0A6A5BYA9_NAEFO</name>
<dbReference type="OrthoDB" id="9989112at2759"/>
<evidence type="ECO:0000256" key="6">
    <source>
        <dbReference type="ARBA" id="ARBA00023288"/>
    </source>
</evidence>
<gene>
    <name evidence="7" type="ORF">FDP41_002380</name>
</gene>
<comment type="subcellular location">
    <subcellularLocation>
        <location evidence="1">Endomembrane system</location>
    </subcellularLocation>
</comment>
<comment type="similarity">
    <text evidence="2">Belongs to the small GTPase superfamily. Rab family.</text>
</comment>
<dbReference type="PROSITE" id="PS51419">
    <property type="entry name" value="RAB"/>
    <property type="match status" value="1"/>
</dbReference>
<dbReference type="EMBL" id="VFQX01000029">
    <property type="protein sequence ID" value="KAF0978560.1"/>
    <property type="molecule type" value="Genomic_DNA"/>
</dbReference>
<proteinExistence type="inferred from homology"/>
<evidence type="ECO:0000256" key="5">
    <source>
        <dbReference type="ARBA" id="ARBA00023136"/>
    </source>
</evidence>
<protein>
    <submittedName>
        <fullName evidence="7">Uncharacterized protein</fullName>
    </submittedName>
</protein>
<dbReference type="SMART" id="SM00173">
    <property type="entry name" value="RAS"/>
    <property type="match status" value="1"/>
</dbReference>
<dbReference type="InterPro" id="IPR005225">
    <property type="entry name" value="Small_GTP-bd"/>
</dbReference>
<keyword evidence="4" id="KW-0342">GTP-binding</keyword>
<dbReference type="Proteomes" id="UP000444721">
    <property type="component" value="Unassembled WGS sequence"/>
</dbReference>
<evidence type="ECO:0000313" key="8">
    <source>
        <dbReference type="Proteomes" id="UP000444721"/>
    </source>
</evidence>
<dbReference type="VEuPathDB" id="AmoebaDB:NF0007260"/>
<reference evidence="7 8" key="1">
    <citation type="journal article" date="2019" name="Sci. Rep.">
        <title>Nanopore sequencing improves the draft genome of the human pathogenic amoeba Naegleria fowleri.</title>
        <authorList>
            <person name="Liechti N."/>
            <person name="Schurch N."/>
            <person name="Bruggmann R."/>
            <person name="Wittwer M."/>
        </authorList>
    </citation>
    <scope>NUCLEOTIDE SEQUENCE [LARGE SCALE GENOMIC DNA]</scope>
    <source>
        <strain evidence="7 8">ATCC 30894</strain>
    </source>
</reference>
<organism evidence="7 8">
    <name type="scientific">Naegleria fowleri</name>
    <name type="common">Brain eating amoeba</name>
    <dbReference type="NCBI Taxonomy" id="5763"/>
    <lineage>
        <taxon>Eukaryota</taxon>
        <taxon>Discoba</taxon>
        <taxon>Heterolobosea</taxon>
        <taxon>Tetramitia</taxon>
        <taxon>Eutetramitia</taxon>
        <taxon>Vahlkampfiidae</taxon>
        <taxon>Naegleria</taxon>
    </lineage>
</organism>
<dbReference type="InterPro" id="IPR027417">
    <property type="entry name" value="P-loop_NTPase"/>
</dbReference>
<dbReference type="GO" id="GO:0005525">
    <property type="term" value="F:GTP binding"/>
    <property type="evidence" value="ECO:0007669"/>
    <property type="project" value="UniProtKB-KW"/>
</dbReference>
<keyword evidence="3" id="KW-0547">Nucleotide-binding</keyword>
<dbReference type="GO" id="GO:0003924">
    <property type="term" value="F:GTPase activity"/>
    <property type="evidence" value="ECO:0007669"/>
    <property type="project" value="InterPro"/>
</dbReference>
<keyword evidence="8" id="KW-1185">Reference proteome</keyword>
<dbReference type="SMART" id="SM00174">
    <property type="entry name" value="RHO"/>
    <property type="match status" value="1"/>
</dbReference>
<dbReference type="NCBIfam" id="TIGR00231">
    <property type="entry name" value="small_GTP"/>
    <property type="match status" value="1"/>
</dbReference>
<evidence type="ECO:0000313" key="7">
    <source>
        <dbReference type="EMBL" id="KAF0978560.1"/>
    </source>
</evidence>
<dbReference type="CDD" id="cd00154">
    <property type="entry name" value="Rab"/>
    <property type="match status" value="1"/>
</dbReference>
<dbReference type="RefSeq" id="XP_044563273.1">
    <property type="nucleotide sequence ID" value="XM_044705568.1"/>
</dbReference>
<keyword evidence="5" id="KW-0472">Membrane</keyword>
<dbReference type="FunFam" id="3.40.50.300:FF:000586">
    <property type="entry name" value="Rab family GTPase"/>
    <property type="match status" value="1"/>
</dbReference>
<dbReference type="AlphaFoldDB" id="A0A6A5BYA9"/>
<dbReference type="PROSITE" id="PS51420">
    <property type="entry name" value="RHO"/>
    <property type="match status" value="1"/>
</dbReference>
<dbReference type="GO" id="GO:0012505">
    <property type="term" value="C:endomembrane system"/>
    <property type="evidence" value="ECO:0007669"/>
    <property type="project" value="UniProtKB-SubCell"/>
</dbReference>
<evidence type="ECO:0000256" key="2">
    <source>
        <dbReference type="ARBA" id="ARBA00006270"/>
    </source>
</evidence>
<accession>A0A6A5BYA9</accession>
<dbReference type="Gene3D" id="3.40.50.300">
    <property type="entry name" value="P-loop containing nucleotide triphosphate hydrolases"/>
    <property type="match status" value="1"/>
</dbReference>
<dbReference type="VEuPathDB" id="AmoebaDB:FDP41_002380"/>